<proteinExistence type="predicted"/>
<protein>
    <recommendedName>
        <fullName evidence="1">KAP NTPase domain-containing protein</fullName>
    </recommendedName>
</protein>
<dbReference type="SUPFAM" id="SSF52540">
    <property type="entry name" value="P-loop containing nucleoside triphosphate hydrolases"/>
    <property type="match status" value="1"/>
</dbReference>
<accession>A0ABS9CQ87</accession>
<reference evidence="2 3" key="1">
    <citation type="submission" date="2020-12" db="EMBL/GenBank/DDBJ databases">
        <title>Whole genome sequences of gut porcine anaerobes.</title>
        <authorList>
            <person name="Kubasova T."/>
            <person name="Jahodarova E."/>
            <person name="Rychlik I."/>
        </authorList>
    </citation>
    <scope>NUCLEOTIDE SEQUENCE [LARGE SCALE GENOMIC DNA]</scope>
    <source>
        <strain evidence="2 3">An867</strain>
    </source>
</reference>
<organism evidence="2 3">
    <name type="scientific">Anaeromassilibacillus senegalensis</name>
    <dbReference type="NCBI Taxonomy" id="1673717"/>
    <lineage>
        <taxon>Bacteria</taxon>
        <taxon>Bacillati</taxon>
        <taxon>Bacillota</taxon>
        <taxon>Clostridia</taxon>
        <taxon>Eubacteriales</taxon>
        <taxon>Acutalibacteraceae</taxon>
        <taxon>Anaeromassilibacillus</taxon>
    </lineage>
</organism>
<dbReference type="InterPro" id="IPR011646">
    <property type="entry name" value="KAP_P-loop"/>
</dbReference>
<dbReference type="RefSeq" id="WP_235324356.1">
    <property type="nucleotide sequence ID" value="NZ_JAFBIT010000005.1"/>
</dbReference>
<dbReference type="Proteomes" id="UP001299220">
    <property type="component" value="Unassembled WGS sequence"/>
</dbReference>
<dbReference type="EMBL" id="JAFBIT010000005">
    <property type="protein sequence ID" value="MCF2653319.1"/>
    <property type="molecule type" value="Genomic_DNA"/>
</dbReference>
<sequence>MISPDLPITNFTEDKLNRGAFAKSLAKTISQYSFPSSFTIGLYGEWGSGKTSLVNMMLEAVEDIDNNAIILRFNPWLCADPKQLITQFFKQMATAIKLKKPKADKAWELIDQYADVFDAASICSIIF</sequence>
<gene>
    <name evidence="2" type="ORF">JQM67_11995</name>
</gene>
<dbReference type="InterPro" id="IPR027417">
    <property type="entry name" value="P-loop_NTPase"/>
</dbReference>
<feature type="domain" description="KAP NTPase" evidence="1">
    <location>
        <begin position="20"/>
        <end position="99"/>
    </location>
</feature>
<dbReference type="Pfam" id="PF07693">
    <property type="entry name" value="KAP_NTPase"/>
    <property type="match status" value="1"/>
</dbReference>
<dbReference type="Gene3D" id="3.40.50.300">
    <property type="entry name" value="P-loop containing nucleotide triphosphate hydrolases"/>
    <property type="match status" value="1"/>
</dbReference>
<evidence type="ECO:0000313" key="2">
    <source>
        <dbReference type="EMBL" id="MCF2653319.1"/>
    </source>
</evidence>
<evidence type="ECO:0000259" key="1">
    <source>
        <dbReference type="Pfam" id="PF07693"/>
    </source>
</evidence>
<name>A0ABS9CQ87_9FIRM</name>
<evidence type="ECO:0000313" key="3">
    <source>
        <dbReference type="Proteomes" id="UP001299220"/>
    </source>
</evidence>
<keyword evidence="3" id="KW-1185">Reference proteome</keyword>
<comment type="caution">
    <text evidence="2">The sequence shown here is derived from an EMBL/GenBank/DDBJ whole genome shotgun (WGS) entry which is preliminary data.</text>
</comment>